<keyword evidence="2" id="KW-1185">Reference proteome</keyword>
<name>A0AAE1NKT2_9EUCA</name>
<gene>
    <name evidence="1" type="ORF">Pmani_036141</name>
</gene>
<proteinExistence type="predicted"/>
<dbReference type="AlphaFoldDB" id="A0AAE1NKT2"/>
<dbReference type="Proteomes" id="UP001292094">
    <property type="component" value="Unassembled WGS sequence"/>
</dbReference>
<accession>A0AAE1NKT2</accession>
<reference evidence="1" key="1">
    <citation type="submission" date="2023-11" db="EMBL/GenBank/DDBJ databases">
        <title>Genome assemblies of two species of porcelain crab, Petrolisthes cinctipes and Petrolisthes manimaculis (Anomura: Porcellanidae).</title>
        <authorList>
            <person name="Angst P."/>
        </authorList>
    </citation>
    <scope>NUCLEOTIDE SEQUENCE</scope>
    <source>
        <strain evidence="1">PB745_02</strain>
        <tissue evidence="1">Gill</tissue>
    </source>
</reference>
<comment type="caution">
    <text evidence="1">The sequence shown here is derived from an EMBL/GenBank/DDBJ whole genome shotgun (WGS) entry which is preliminary data.</text>
</comment>
<sequence>MQHSCEQLTGATGLSVGKKVTGDKQAVYDMFHKLHLEDNIGKVVRLGAKPVGGIPSLRLLLVATLSEEWNMMV</sequence>
<protein>
    <submittedName>
        <fullName evidence="1">Uncharacterized protein</fullName>
    </submittedName>
</protein>
<evidence type="ECO:0000313" key="1">
    <source>
        <dbReference type="EMBL" id="KAK4291010.1"/>
    </source>
</evidence>
<organism evidence="1 2">
    <name type="scientific">Petrolisthes manimaculis</name>
    <dbReference type="NCBI Taxonomy" id="1843537"/>
    <lineage>
        <taxon>Eukaryota</taxon>
        <taxon>Metazoa</taxon>
        <taxon>Ecdysozoa</taxon>
        <taxon>Arthropoda</taxon>
        <taxon>Crustacea</taxon>
        <taxon>Multicrustacea</taxon>
        <taxon>Malacostraca</taxon>
        <taxon>Eumalacostraca</taxon>
        <taxon>Eucarida</taxon>
        <taxon>Decapoda</taxon>
        <taxon>Pleocyemata</taxon>
        <taxon>Anomura</taxon>
        <taxon>Galatheoidea</taxon>
        <taxon>Porcellanidae</taxon>
        <taxon>Petrolisthes</taxon>
    </lineage>
</organism>
<evidence type="ECO:0000313" key="2">
    <source>
        <dbReference type="Proteomes" id="UP001292094"/>
    </source>
</evidence>
<dbReference type="EMBL" id="JAWZYT010005305">
    <property type="protein sequence ID" value="KAK4291010.1"/>
    <property type="molecule type" value="Genomic_DNA"/>
</dbReference>